<dbReference type="Gene3D" id="1.10.20.10">
    <property type="entry name" value="Histone, subunit A"/>
    <property type="match status" value="1"/>
</dbReference>
<evidence type="ECO:0000313" key="9">
    <source>
        <dbReference type="Proteomes" id="UP000242188"/>
    </source>
</evidence>
<evidence type="ECO:0000256" key="6">
    <source>
        <dbReference type="ARBA" id="ARBA00023242"/>
    </source>
</evidence>
<comment type="similarity">
    <text evidence="2">Belongs to the TAF8 family.</text>
</comment>
<dbReference type="InterPro" id="IPR037818">
    <property type="entry name" value="TAF8"/>
</dbReference>
<evidence type="ECO:0000256" key="4">
    <source>
        <dbReference type="ARBA" id="ARBA00023015"/>
    </source>
</evidence>
<dbReference type="Proteomes" id="UP000242188">
    <property type="component" value="Unassembled WGS sequence"/>
</dbReference>
<dbReference type="InterPro" id="IPR006565">
    <property type="entry name" value="BTP"/>
</dbReference>
<dbReference type="InterPro" id="IPR009072">
    <property type="entry name" value="Histone-fold"/>
</dbReference>
<dbReference type="SMART" id="SM00576">
    <property type="entry name" value="BTP"/>
    <property type="match status" value="1"/>
</dbReference>
<dbReference type="EMBL" id="NEDP02001021">
    <property type="protein sequence ID" value="OWF54508.1"/>
    <property type="molecule type" value="Genomic_DNA"/>
</dbReference>
<gene>
    <name evidence="8" type="ORF">KP79_PYT18313</name>
</gene>
<protein>
    <recommendedName>
        <fullName evidence="3">Transcription initiation factor TFIID subunit 8</fullName>
    </recommendedName>
</protein>
<accession>A0A210R0F9</accession>
<dbReference type="PANTHER" id="PTHR46469">
    <property type="entry name" value="TRANSCRIPTION INITIATION FACTOR TFIID SUBUNIT 8"/>
    <property type="match status" value="1"/>
</dbReference>
<dbReference type="GO" id="GO:0046982">
    <property type="term" value="F:protein heterodimerization activity"/>
    <property type="evidence" value="ECO:0007669"/>
    <property type="project" value="InterPro"/>
</dbReference>
<dbReference type="Pfam" id="PF07524">
    <property type="entry name" value="Bromo_TP"/>
    <property type="match status" value="1"/>
</dbReference>
<keyword evidence="6" id="KW-0539">Nucleus</keyword>
<organism evidence="8 9">
    <name type="scientific">Mizuhopecten yessoensis</name>
    <name type="common">Japanese scallop</name>
    <name type="synonym">Patinopecten yessoensis</name>
    <dbReference type="NCBI Taxonomy" id="6573"/>
    <lineage>
        <taxon>Eukaryota</taxon>
        <taxon>Metazoa</taxon>
        <taxon>Spiralia</taxon>
        <taxon>Lophotrochozoa</taxon>
        <taxon>Mollusca</taxon>
        <taxon>Bivalvia</taxon>
        <taxon>Autobranchia</taxon>
        <taxon>Pteriomorphia</taxon>
        <taxon>Pectinida</taxon>
        <taxon>Pectinoidea</taxon>
        <taxon>Pectinidae</taxon>
        <taxon>Mizuhopecten</taxon>
    </lineage>
</organism>
<dbReference type="CDD" id="cd22918">
    <property type="entry name" value="HFD_TAF8"/>
    <property type="match status" value="1"/>
</dbReference>
<dbReference type="AlphaFoldDB" id="A0A210R0F9"/>
<comment type="caution">
    <text evidence="8">The sequence shown here is derived from an EMBL/GenBank/DDBJ whole genome shotgun (WGS) entry which is preliminary data.</text>
</comment>
<dbReference type="GO" id="GO:0003743">
    <property type="term" value="F:translation initiation factor activity"/>
    <property type="evidence" value="ECO:0007669"/>
    <property type="project" value="UniProtKB-KW"/>
</dbReference>
<dbReference type="GO" id="GO:0005669">
    <property type="term" value="C:transcription factor TFIID complex"/>
    <property type="evidence" value="ECO:0007669"/>
    <property type="project" value="InterPro"/>
</dbReference>
<evidence type="ECO:0000256" key="5">
    <source>
        <dbReference type="ARBA" id="ARBA00023163"/>
    </source>
</evidence>
<reference evidence="8 9" key="1">
    <citation type="journal article" date="2017" name="Nat. Ecol. Evol.">
        <title>Scallop genome provides insights into evolution of bilaterian karyotype and development.</title>
        <authorList>
            <person name="Wang S."/>
            <person name="Zhang J."/>
            <person name="Jiao W."/>
            <person name="Li J."/>
            <person name="Xun X."/>
            <person name="Sun Y."/>
            <person name="Guo X."/>
            <person name="Huan P."/>
            <person name="Dong B."/>
            <person name="Zhang L."/>
            <person name="Hu X."/>
            <person name="Sun X."/>
            <person name="Wang J."/>
            <person name="Zhao C."/>
            <person name="Wang Y."/>
            <person name="Wang D."/>
            <person name="Huang X."/>
            <person name="Wang R."/>
            <person name="Lv J."/>
            <person name="Li Y."/>
            <person name="Zhang Z."/>
            <person name="Liu B."/>
            <person name="Lu W."/>
            <person name="Hui Y."/>
            <person name="Liang J."/>
            <person name="Zhou Z."/>
            <person name="Hou R."/>
            <person name="Li X."/>
            <person name="Liu Y."/>
            <person name="Li H."/>
            <person name="Ning X."/>
            <person name="Lin Y."/>
            <person name="Zhao L."/>
            <person name="Xing Q."/>
            <person name="Dou J."/>
            <person name="Li Y."/>
            <person name="Mao J."/>
            <person name="Guo H."/>
            <person name="Dou H."/>
            <person name="Li T."/>
            <person name="Mu C."/>
            <person name="Jiang W."/>
            <person name="Fu Q."/>
            <person name="Fu X."/>
            <person name="Miao Y."/>
            <person name="Liu J."/>
            <person name="Yu Q."/>
            <person name="Li R."/>
            <person name="Liao H."/>
            <person name="Li X."/>
            <person name="Kong Y."/>
            <person name="Jiang Z."/>
            <person name="Chourrout D."/>
            <person name="Li R."/>
            <person name="Bao Z."/>
        </authorList>
    </citation>
    <scope>NUCLEOTIDE SEQUENCE [LARGE SCALE GENOMIC DNA]</scope>
    <source>
        <strain evidence="8 9">PY_sf001</strain>
    </source>
</reference>
<comment type="subcellular location">
    <subcellularLocation>
        <location evidence="1">Nucleus</location>
    </subcellularLocation>
</comment>
<dbReference type="OrthoDB" id="2193813at2759"/>
<keyword evidence="4" id="KW-0805">Transcription regulation</keyword>
<dbReference type="STRING" id="6573.A0A210R0F9"/>
<evidence type="ECO:0000313" key="8">
    <source>
        <dbReference type="EMBL" id="OWF54508.1"/>
    </source>
</evidence>
<dbReference type="PANTHER" id="PTHR46469:SF1">
    <property type="entry name" value="TRANSCRIPTION INITIATION FACTOR TFIID SUBUNIT 8"/>
    <property type="match status" value="1"/>
</dbReference>
<keyword evidence="9" id="KW-1185">Reference proteome</keyword>
<keyword evidence="5" id="KW-0804">Transcription</keyword>
<dbReference type="InterPro" id="IPR019473">
    <property type="entry name" value="TFIID_su8_C"/>
</dbReference>
<name>A0A210R0F9_MIZYE</name>
<dbReference type="GO" id="GO:0006367">
    <property type="term" value="P:transcription initiation at RNA polymerase II promoter"/>
    <property type="evidence" value="ECO:0007669"/>
    <property type="project" value="TreeGrafter"/>
</dbReference>
<evidence type="ECO:0000256" key="3">
    <source>
        <dbReference type="ARBA" id="ARBA00017307"/>
    </source>
</evidence>
<feature type="domain" description="Bromodomain associated" evidence="7">
    <location>
        <begin position="9"/>
        <end position="85"/>
    </location>
</feature>
<evidence type="ECO:0000256" key="2">
    <source>
        <dbReference type="ARBA" id="ARBA00008767"/>
    </source>
</evidence>
<dbReference type="Pfam" id="PF10406">
    <property type="entry name" value="TAF8_C"/>
    <property type="match status" value="1"/>
</dbReference>
<evidence type="ECO:0000259" key="7">
    <source>
        <dbReference type="SMART" id="SM00576"/>
    </source>
</evidence>
<evidence type="ECO:0000256" key="1">
    <source>
        <dbReference type="ARBA" id="ARBA00004123"/>
    </source>
</evidence>
<dbReference type="CDD" id="cd08049">
    <property type="entry name" value="TAF8"/>
    <property type="match status" value="1"/>
</dbReference>
<keyword evidence="8" id="KW-0396">Initiation factor</keyword>
<proteinExistence type="inferred from homology"/>
<sequence>MASSMDPREVSRRKALKVAVSALVYEVGFEKAEESVLETLTEMLQSFLTELGRSCRGYAELAGRSEGMMTDVFMALVDMGQNVQSIQSHARRHTKSVFLPPAHTAAPTTLKTLQVGDRPSHPSHIPDHLPAFPDPHTYIRTLTNKAPVTEYQLVREKAASQKRDIERALTRFIAKTGETQMLFPDNTEAYPCK</sequence>
<keyword evidence="8" id="KW-0648">Protein biosynthesis</keyword>